<accession>A0ABS2E4C2</accession>
<gene>
    <name evidence="2" type="ORF">H7U35_14950</name>
</gene>
<comment type="caution">
    <text evidence="2">The sequence shown here is derived from an EMBL/GenBank/DDBJ whole genome shotgun (WGS) entry which is preliminary data.</text>
</comment>
<feature type="non-terminal residue" evidence="2">
    <location>
        <position position="88"/>
    </location>
</feature>
<evidence type="ECO:0000259" key="1">
    <source>
        <dbReference type="Pfam" id="PF03050"/>
    </source>
</evidence>
<sequence>TNWLEKGAGFTKRLVETLKNMAMEKDAIVNCDETWCKVKVQDRYRKRYIWCLVNREEKIVIYCYEEGSRSRDALKNILGDRQIRALQS</sequence>
<keyword evidence="3" id="KW-1185">Reference proteome</keyword>
<evidence type="ECO:0000313" key="3">
    <source>
        <dbReference type="Proteomes" id="UP000766986"/>
    </source>
</evidence>
<protein>
    <submittedName>
        <fullName evidence="2">Transposase</fullName>
    </submittedName>
</protein>
<name>A0ABS2E4C2_9BACT</name>
<reference evidence="2 3" key="1">
    <citation type="journal article" date="2021" name="Sci. Rep.">
        <title>The distribution of antibiotic resistance genes in chicken gut microbiota commensals.</title>
        <authorList>
            <person name="Juricova H."/>
            <person name="Matiasovicova J."/>
            <person name="Kubasova T."/>
            <person name="Cejkova D."/>
            <person name="Rychlik I."/>
        </authorList>
    </citation>
    <scope>NUCLEOTIDE SEQUENCE [LARGE SCALE GENOMIC DNA]</scope>
    <source>
        <strain evidence="2 3">An772</strain>
    </source>
</reference>
<dbReference type="Proteomes" id="UP000766986">
    <property type="component" value="Unassembled WGS sequence"/>
</dbReference>
<proteinExistence type="predicted"/>
<dbReference type="RefSeq" id="WP_205096619.1">
    <property type="nucleotide sequence ID" value="NZ_JACLYZ010000140.1"/>
</dbReference>
<organism evidence="2 3">
    <name type="scientific">Mediterranea massiliensis</name>
    <dbReference type="NCBI Taxonomy" id="1841865"/>
    <lineage>
        <taxon>Bacteria</taxon>
        <taxon>Pseudomonadati</taxon>
        <taxon>Bacteroidota</taxon>
        <taxon>Bacteroidia</taxon>
        <taxon>Bacteroidales</taxon>
        <taxon>Bacteroidaceae</taxon>
        <taxon>Mediterranea</taxon>
    </lineage>
</organism>
<dbReference type="Pfam" id="PF03050">
    <property type="entry name" value="DDE_Tnp_IS66"/>
    <property type="match status" value="1"/>
</dbReference>
<evidence type="ECO:0000313" key="2">
    <source>
        <dbReference type="EMBL" id="MBM6736482.1"/>
    </source>
</evidence>
<dbReference type="EMBL" id="JACLYZ010000140">
    <property type="protein sequence ID" value="MBM6736482.1"/>
    <property type="molecule type" value="Genomic_DNA"/>
</dbReference>
<feature type="domain" description="Transposase IS66 central" evidence="1">
    <location>
        <begin position="2"/>
        <end position="80"/>
    </location>
</feature>
<feature type="non-terminal residue" evidence="2">
    <location>
        <position position="1"/>
    </location>
</feature>
<dbReference type="InterPro" id="IPR004291">
    <property type="entry name" value="Transposase_IS66_central"/>
</dbReference>